<dbReference type="Proteomes" id="UP000295684">
    <property type="component" value="Unassembled WGS sequence"/>
</dbReference>
<gene>
    <name evidence="2" type="ORF">EV200_10782</name>
</gene>
<keyword evidence="1" id="KW-0812">Transmembrane</keyword>
<evidence type="ECO:0000256" key="1">
    <source>
        <dbReference type="SAM" id="Phobius"/>
    </source>
</evidence>
<feature type="transmembrane region" description="Helical" evidence="1">
    <location>
        <begin position="43"/>
        <end position="62"/>
    </location>
</feature>
<reference evidence="2 3" key="1">
    <citation type="submission" date="2019-03" db="EMBL/GenBank/DDBJ databases">
        <title>Genomic Encyclopedia of Type Strains, Phase IV (KMG-IV): sequencing the most valuable type-strain genomes for metagenomic binning, comparative biology and taxonomic classification.</title>
        <authorList>
            <person name="Goeker M."/>
        </authorList>
    </citation>
    <scope>NUCLEOTIDE SEQUENCE [LARGE SCALE GENOMIC DNA]</scope>
    <source>
        <strain evidence="2 3">DSM 103236</strain>
    </source>
</reference>
<dbReference type="OrthoDB" id="667067at2"/>
<dbReference type="EMBL" id="SLWO01000007">
    <property type="protein sequence ID" value="TCO21491.1"/>
    <property type="molecule type" value="Genomic_DNA"/>
</dbReference>
<name>A0A4R2H9P8_9SPHI</name>
<proteinExistence type="predicted"/>
<dbReference type="RefSeq" id="WP_132534885.1">
    <property type="nucleotide sequence ID" value="NZ_BMJO01000001.1"/>
</dbReference>
<evidence type="ECO:0000313" key="3">
    <source>
        <dbReference type="Proteomes" id="UP000295684"/>
    </source>
</evidence>
<protein>
    <recommendedName>
        <fullName evidence="4">PH (Pleckstrin Homology) domain-containing protein</fullName>
    </recommendedName>
</protein>
<organism evidence="2 3">
    <name type="scientific">Pedobacter psychrotolerans</name>
    <dbReference type="NCBI Taxonomy" id="1843235"/>
    <lineage>
        <taxon>Bacteria</taxon>
        <taxon>Pseudomonadati</taxon>
        <taxon>Bacteroidota</taxon>
        <taxon>Sphingobacteriia</taxon>
        <taxon>Sphingobacteriales</taxon>
        <taxon>Sphingobacteriaceae</taxon>
        <taxon>Pedobacter</taxon>
    </lineage>
</organism>
<sequence length="179" mass="20613">MQLPLQPQHHNTLNTSTPPAMISYRYFVYDQGSYLLKSKKTGAIILGTFFILFGVLFFTLIFKSPIGALLGGSAFFLFGFFCIVAAFTKVIFNKTAQTIERTGTLAYLNKHYHFKDFMRIETVRIYTNFIYTRTAVNLRFKKPESPDKTDLLTIASLRTSKQIEQFIHEFHEITGLKND</sequence>
<feature type="transmembrane region" description="Helical" evidence="1">
    <location>
        <begin position="68"/>
        <end position="92"/>
    </location>
</feature>
<comment type="caution">
    <text evidence="2">The sequence shown here is derived from an EMBL/GenBank/DDBJ whole genome shotgun (WGS) entry which is preliminary data.</text>
</comment>
<evidence type="ECO:0000313" key="2">
    <source>
        <dbReference type="EMBL" id="TCO21491.1"/>
    </source>
</evidence>
<keyword evidence="1" id="KW-1133">Transmembrane helix</keyword>
<evidence type="ECO:0008006" key="4">
    <source>
        <dbReference type="Google" id="ProtNLM"/>
    </source>
</evidence>
<accession>A0A4R2H9P8</accession>
<keyword evidence="1" id="KW-0472">Membrane</keyword>
<dbReference type="AlphaFoldDB" id="A0A4R2H9P8"/>